<gene>
    <name evidence="2" type="ORF">H7I77_25210</name>
</gene>
<evidence type="ECO:0000313" key="2">
    <source>
        <dbReference type="EMBL" id="MCV7026611.1"/>
    </source>
</evidence>
<protein>
    <submittedName>
        <fullName evidence="2">Uncharacterized protein</fullName>
    </submittedName>
</protein>
<reference evidence="2" key="1">
    <citation type="submission" date="2020-07" db="EMBL/GenBank/DDBJ databases">
        <authorList>
            <person name="Pettersson B.M.F."/>
            <person name="Behra P.R.K."/>
            <person name="Ramesh M."/>
            <person name="Das S."/>
            <person name="Dasgupta S."/>
            <person name="Kirsebom L.A."/>
        </authorList>
    </citation>
    <scope>NUCLEOTIDE SEQUENCE</scope>
    <source>
        <strain evidence="2">DSM 44203</strain>
    </source>
</reference>
<dbReference type="RefSeq" id="WP_067387435.1">
    <property type="nucleotide sequence ID" value="NZ_BCTA01000012.1"/>
</dbReference>
<sequence>MSAAEVERESGLHRALVTRFVPPVETASGPLYNAHHLAVARFVKQLTEIQTPSEAIDVAVSDVIDRPATEFGGTLTPRFAVETSSGVRRRTAMIAGAAAAAALIVGGLVGTLVSGSRSGDSQPPEAAQPVQFTPTVPAAPEPVCAEWSSMLDSYNDRRRAWAKAADPSVPADRWPAHRRALTNEVIPVLEAEAADMRRLAEKAEDPFLAGLMTAQAVYEDEFVQRLPNYQPSDQRYWEAVISFSGGIRAMCARQ</sequence>
<dbReference type="EMBL" id="JACKTI010000069">
    <property type="protein sequence ID" value="MCV7026611.1"/>
    <property type="molecule type" value="Genomic_DNA"/>
</dbReference>
<feature type="transmembrane region" description="Helical" evidence="1">
    <location>
        <begin position="92"/>
        <end position="113"/>
    </location>
</feature>
<dbReference type="AlphaFoldDB" id="A0AAW5ST30"/>
<keyword evidence="1" id="KW-0472">Membrane</keyword>
<name>A0AAW5ST30_MYCNV</name>
<keyword evidence="1" id="KW-0812">Transmembrane</keyword>
<keyword evidence="1" id="KW-1133">Transmembrane helix</keyword>
<evidence type="ECO:0000256" key="1">
    <source>
        <dbReference type="SAM" id="Phobius"/>
    </source>
</evidence>
<accession>A0AAW5ST30</accession>
<reference evidence="2" key="2">
    <citation type="journal article" date="2022" name="BMC Genomics">
        <title>Comparative genome analysis of mycobacteria focusing on tRNA and non-coding RNA.</title>
        <authorList>
            <person name="Behra P.R.K."/>
            <person name="Pettersson B.M.F."/>
            <person name="Ramesh M."/>
            <person name="Das S."/>
            <person name="Dasgupta S."/>
            <person name="Kirsebom L.A."/>
        </authorList>
    </citation>
    <scope>NUCLEOTIDE SEQUENCE</scope>
    <source>
        <strain evidence="2">DSM 44203</strain>
    </source>
</reference>
<organism evidence="2 3">
    <name type="scientific">Mycolicibacterium novocastrense</name>
    <name type="common">Mycobacterium novocastrense</name>
    <dbReference type="NCBI Taxonomy" id="59813"/>
    <lineage>
        <taxon>Bacteria</taxon>
        <taxon>Bacillati</taxon>
        <taxon>Actinomycetota</taxon>
        <taxon>Actinomycetes</taxon>
        <taxon>Mycobacteriales</taxon>
        <taxon>Mycobacteriaceae</taxon>
        <taxon>Mycolicibacterium</taxon>
    </lineage>
</organism>
<proteinExistence type="predicted"/>
<comment type="caution">
    <text evidence="2">The sequence shown here is derived from an EMBL/GenBank/DDBJ whole genome shotgun (WGS) entry which is preliminary data.</text>
</comment>
<evidence type="ECO:0000313" key="3">
    <source>
        <dbReference type="Proteomes" id="UP001207528"/>
    </source>
</evidence>
<dbReference type="Proteomes" id="UP001207528">
    <property type="component" value="Unassembled WGS sequence"/>
</dbReference>